<evidence type="ECO:0000256" key="1">
    <source>
        <dbReference type="ARBA" id="ARBA00022491"/>
    </source>
</evidence>
<keyword evidence="4" id="KW-0804">Transcription</keyword>
<dbReference type="InterPro" id="IPR000843">
    <property type="entry name" value="HTH_LacI"/>
</dbReference>
<dbReference type="Gene3D" id="1.10.260.40">
    <property type="entry name" value="lambda repressor-like DNA-binding domains"/>
    <property type="match status" value="1"/>
</dbReference>
<dbReference type="SUPFAM" id="SSF47413">
    <property type="entry name" value="lambda repressor-like DNA-binding domains"/>
    <property type="match status" value="1"/>
</dbReference>
<dbReference type="EMBL" id="RBED01000158">
    <property type="protein sequence ID" value="RNL48239.1"/>
    <property type="molecule type" value="Genomic_DNA"/>
</dbReference>
<evidence type="ECO:0000313" key="7">
    <source>
        <dbReference type="Proteomes" id="UP000273807"/>
    </source>
</evidence>
<feature type="domain" description="HTH lacI-type" evidence="5">
    <location>
        <begin position="15"/>
        <end position="70"/>
    </location>
</feature>
<proteinExistence type="predicted"/>
<dbReference type="Pfam" id="PF13377">
    <property type="entry name" value="Peripla_BP_3"/>
    <property type="match status" value="1"/>
</dbReference>
<keyword evidence="1" id="KW-0678">Repressor</keyword>
<dbReference type="InterPro" id="IPR046335">
    <property type="entry name" value="LacI/GalR-like_sensor"/>
</dbReference>
<evidence type="ECO:0000313" key="6">
    <source>
        <dbReference type="EMBL" id="RNL48239.1"/>
    </source>
</evidence>
<dbReference type="CDD" id="cd06285">
    <property type="entry name" value="PBP1_LacI-like"/>
    <property type="match status" value="1"/>
</dbReference>
<dbReference type="SMART" id="SM00354">
    <property type="entry name" value="HTH_LACI"/>
    <property type="match status" value="1"/>
</dbReference>
<protein>
    <submittedName>
        <fullName evidence="6">LacI family transcriptional regulator</fullName>
    </submittedName>
</protein>
<dbReference type="Gene3D" id="3.40.50.2300">
    <property type="match status" value="2"/>
</dbReference>
<dbReference type="InterPro" id="IPR028082">
    <property type="entry name" value="Peripla_BP_I"/>
</dbReference>
<dbReference type="PANTHER" id="PTHR30146">
    <property type="entry name" value="LACI-RELATED TRANSCRIPTIONAL REPRESSOR"/>
    <property type="match status" value="1"/>
</dbReference>
<dbReference type="Proteomes" id="UP000273807">
    <property type="component" value="Unassembled WGS sequence"/>
</dbReference>
<dbReference type="Pfam" id="PF00356">
    <property type="entry name" value="LacI"/>
    <property type="match status" value="1"/>
</dbReference>
<evidence type="ECO:0000256" key="2">
    <source>
        <dbReference type="ARBA" id="ARBA00023015"/>
    </source>
</evidence>
<dbReference type="OrthoDB" id="37081at2"/>
<dbReference type="SUPFAM" id="SSF53822">
    <property type="entry name" value="Periplasmic binding protein-like I"/>
    <property type="match status" value="1"/>
</dbReference>
<sequence length="342" mass="35858">MTESTASVPGRAKPVTLATVARHAQVHVSTASRALSDDPAGISTETVRRVRELAAMLGYHRNLGAAGLRTGTSRLIGVLVPRLTDLALASIYESIDAAAESAGYSTVVANTYDDPGHRRARLDAMLSRRMDGVIIGDSHIGDAAGYELQSRGVPYVLVMRRLEGHLSVSTDDELGGRLAAEHLLNLGHKRVGVIAGDLLASTGRERSQGFRRAFEAAGFPVGDQYVVSTGFGTAAGRVAGAQLLELREPPTAIFAVDDLTAIGAMGSIRAAGKRLREDVALIGYNDLLLAANLPVPLTSIRSDLSAMGRLSVEALLQSIGGKPTVSTLLPPVLVPRATTVAD</sequence>
<dbReference type="GO" id="GO:0000976">
    <property type="term" value="F:transcription cis-regulatory region binding"/>
    <property type="evidence" value="ECO:0007669"/>
    <property type="project" value="TreeGrafter"/>
</dbReference>
<dbReference type="PROSITE" id="PS50932">
    <property type="entry name" value="HTH_LACI_2"/>
    <property type="match status" value="1"/>
</dbReference>
<dbReference type="CDD" id="cd01392">
    <property type="entry name" value="HTH_LacI"/>
    <property type="match status" value="1"/>
</dbReference>
<organism evidence="6 7">
    <name type="scientific">Arthrobacter oryzae</name>
    <dbReference type="NCBI Taxonomy" id="409290"/>
    <lineage>
        <taxon>Bacteria</taxon>
        <taxon>Bacillati</taxon>
        <taxon>Actinomycetota</taxon>
        <taxon>Actinomycetes</taxon>
        <taxon>Micrococcales</taxon>
        <taxon>Micrococcaceae</taxon>
        <taxon>Arthrobacter</taxon>
    </lineage>
</organism>
<keyword evidence="7" id="KW-1185">Reference proteome</keyword>
<accession>A0A3N0BK47</accession>
<evidence type="ECO:0000256" key="4">
    <source>
        <dbReference type="ARBA" id="ARBA00023163"/>
    </source>
</evidence>
<evidence type="ECO:0000259" key="5">
    <source>
        <dbReference type="PROSITE" id="PS50932"/>
    </source>
</evidence>
<dbReference type="InterPro" id="IPR010982">
    <property type="entry name" value="Lambda_DNA-bd_dom_sf"/>
</dbReference>
<reference evidence="6 7" key="1">
    <citation type="submission" date="2018-10" db="EMBL/GenBank/DDBJ databases">
        <title>Genome sequencing of Arthrobacter oryzae TNB02.</title>
        <authorList>
            <person name="Cho Y.-J."/>
            <person name="Cho A."/>
            <person name="Kim O.-S."/>
        </authorList>
    </citation>
    <scope>NUCLEOTIDE SEQUENCE [LARGE SCALE GENOMIC DNA]</scope>
    <source>
        <strain evidence="6 7">TNB02</strain>
    </source>
</reference>
<comment type="caution">
    <text evidence="6">The sequence shown here is derived from an EMBL/GenBank/DDBJ whole genome shotgun (WGS) entry which is preliminary data.</text>
</comment>
<gene>
    <name evidence="6" type="ORF">D7003_19910</name>
</gene>
<dbReference type="GO" id="GO:0003700">
    <property type="term" value="F:DNA-binding transcription factor activity"/>
    <property type="evidence" value="ECO:0007669"/>
    <property type="project" value="TreeGrafter"/>
</dbReference>
<keyword evidence="3" id="KW-0238">DNA-binding</keyword>
<keyword evidence="2" id="KW-0805">Transcription regulation</keyword>
<name>A0A3N0BK47_9MICC</name>
<dbReference type="PANTHER" id="PTHR30146:SF148">
    <property type="entry name" value="HTH-TYPE TRANSCRIPTIONAL REPRESSOR PURR-RELATED"/>
    <property type="match status" value="1"/>
</dbReference>
<evidence type="ECO:0000256" key="3">
    <source>
        <dbReference type="ARBA" id="ARBA00023125"/>
    </source>
</evidence>
<dbReference type="AlphaFoldDB" id="A0A3N0BK47"/>